<sequence length="241" mass="24469">MSTEAISAAIAQVTARIEAACTAAGRDPQEVTLVVATKTVPLDRTIDAVRAGAVLLGESRVQDIAAKAGTLTALPERPRVHMIGRLQSNKINALLRAGDVVTCVETVDSHALAEALGSRAAAAGRTIDVLVQVNVSGEETKAGAAPDDAVALATAVAVVPGLRLRGLMTIGLNSPDADRVRAGYALLRELRDALLASRAPGTSQATELSMGMSGDLELAIAEGATIVRVGTAILGARPAGG</sequence>
<dbReference type="InterPro" id="IPR011078">
    <property type="entry name" value="PyrdxlP_homeostasis"/>
</dbReference>
<dbReference type="Pfam" id="PF01168">
    <property type="entry name" value="Ala_racemase_N"/>
    <property type="match status" value="1"/>
</dbReference>
<accession>A0A2A9EFP9</accession>
<keyword evidence="7" id="KW-1185">Reference proteome</keyword>
<dbReference type="NCBIfam" id="TIGR00044">
    <property type="entry name" value="YggS family pyridoxal phosphate-dependent enzyme"/>
    <property type="match status" value="1"/>
</dbReference>
<dbReference type="HAMAP" id="MF_02087">
    <property type="entry name" value="PLP_homeostasis"/>
    <property type="match status" value="1"/>
</dbReference>
<comment type="cofactor">
    <cofactor evidence="3">
        <name>pyridoxal 5'-phosphate</name>
        <dbReference type="ChEBI" id="CHEBI:597326"/>
    </cofactor>
</comment>
<proteinExistence type="inferred from homology"/>
<dbReference type="CDD" id="cd00635">
    <property type="entry name" value="PLPDE_III_YBL036c_like"/>
    <property type="match status" value="1"/>
</dbReference>
<evidence type="ECO:0000256" key="2">
    <source>
        <dbReference type="HAMAP-Rule" id="MF_02087"/>
    </source>
</evidence>
<gene>
    <name evidence="6" type="ORF">ATL41_2527</name>
</gene>
<dbReference type="GO" id="GO:0030170">
    <property type="term" value="F:pyridoxal phosphate binding"/>
    <property type="evidence" value="ECO:0007669"/>
    <property type="project" value="UniProtKB-UniRule"/>
</dbReference>
<feature type="domain" description="Alanine racemase N-terminal" evidence="5">
    <location>
        <begin position="40"/>
        <end position="238"/>
    </location>
</feature>
<comment type="caution">
    <text evidence="6">The sequence shown here is derived from an EMBL/GenBank/DDBJ whole genome shotgun (WGS) entry which is preliminary data.</text>
</comment>
<dbReference type="SUPFAM" id="SSF51419">
    <property type="entry name" value="PLP-binding barrel"/>
    <property type="match status" value="1"/>
</dbReference>
<dbReference type="AlphaFoldDB" id="A0A2A9EFP9"/>
<dbReference type="InterPro" id="IPR029066">
    <property type="entry name" value="PLP-binding_barrel"/>
</dbReference>
<evidence type="ECO:0000313" key="7">
    <source>
        <dbReference type="Proteomes" id="UP000221394"/>
    </source>
</evidence>
<dbReference type="FunFam" id="3.20.20.10:FF:000018">
    <property type="entry name" value="Pyridoxal phosphate homeostasis protein"/>
    <property type="match status" value="1"/>
</dbReference>
<evidence type="ECO:0000256" key="1">
    <source>
        <dbReference type="ARBA" id="ARBA00022898"/>
    </source>
</evidence>
<reference evidence="6 7" key="1">
    <citation type="submission" date="2017-10" db="EMBL/GenBank/DDBJ databases">
        <title>Sequencing the genomes of 1000 actinobacteria strains.</title>
        <authorList>
            <person name="Klenk H.-P."/>
        </authorList>
    </citation>
    <scope>NUCLEOTIDE SEQUENCE [LARGE SCALE GENOMIC DNA]</scope>
    <source>
        <strain evidence="6 7">DSM 21574</strain>
    </source>
</reference>
<dbReference type="Proteomes" id="UP000221394">
    <property type="component" value="Unassembled WGS sequence"/>
</dbReference>
<organism evidence="6 7">
    <name type="scientific">Flavimobilis soli</name>
    <dbReference type="NCBI Taxonomy" id="442709"/>
    <lineage>
        <taxon>Bacteria</taxon>
        <taxon>Bacillati</taxon>
        <taxon>Actinomycetota</taxon>
        <taxon>Actinomycetes</taxon>
        <taxon>Micrococcales</taxon>
        <taxon>Jonesiaceae</taxon>
        <taxon>Flavimobilis</taxon>
    </lineage>
</organism>
<evidence type="ECO:0000256" key="3">
    <source>
        <dbReference type="PIRSR" id="PIRSR004848-1"/>
    </source>
</evidence>
<feature type="modified residue" description="N6-(pyridoxal phosphate)lysine" evidence="2 3">
    <location>
        <position position="38"/>
    </location>
</feature>
<dbReference type="Gene3D" id="3.20.20.10">
    <property type="entry name" value="Alanine racemase"/>
    <property type="match status" value="1"/>
</dbReference>
<name>A0A2A9EFP9_9MICO</name>
<comment type="similarity">
    <text evidence="2 4">Belongs to the pyridoxal phosphate-binding protein YggS/PROSC family.</text>
</comment>
<protein>
    <recommendedName>
        <fullName evidence="2">Pyridoxal phosphate homeostasis protein</fullName>
        <shortName evidence="2">PLP homeostasis protein</shortName>
    </recommendedName>
</protein>
<dbReference type="PANTHER" id="PTHR10146">
    <property type="entry name" value="PROLINE SYNTHETASE CO-TRANSCRIBED BACTERIAL HOMOLOG PROTEIN"/>
    <property type="match status" value="1"/>
</dbReference>
<dbReference type="RefSeq" id="WP_245854835.1">
    <property type="nucleotide sequence ID" value="NZ_PDJH01000001.1"/>
</dbReference>
<comment type="function">
    <text evidence="2">Pyridoxal 5'-phosphate (PLP)-binding protein, which is involved in PLP homeostasis.</text>
</comment>
<dbReference type="InterPro" id="IPR001608">
    <property type="entry name" value="Ala_racemase_N"/>
</dbReference>
<evidence type="ECO:0000259" key="5">
    <source>
        <dbReference type="Pfam" id="PF01168"/>
    </source>
</evidence>
<evidence type="ECO:0000256" key="4">
    <source>
        <dbReference type="RuleBase" id="RU004514"/>
    </source>
</evidence>
<dbReference type="PIRSF" id="PIRSF004848">
    <property type="entry name" value="YBL036c_PLPDEIII"/>
    <property type="match status" value="1"/>
</dbReference>
<evidence type="ECO:0000313" key="6">
    <source>
        <dbReference type="EMBL" id="PFG37754.1"/>
    </source>
</evidence>
<keyword evidence="1 2" id="KW-0663">Pyridoxal phosphate</keyword>
<dbReference type="EMBL" id="PDJH01000001">
    <property type="protein sequence ID" value="PFG37754.1"/>
    <property type="molecule type" value="Genomic_DNA"/>
</dbReference>
<dbReference type="PANTHER" id="PTHR10146:SF14">
    <property type="entry name" value="PYRIDOXAL PHOSPHATE HOMEOSTASIS PROTEIN"/>
    <property type="match status" value="1"/>
</dbReference>